<proteinExistence type="predicted"/>
<dbReference type="Proteomes" id="UP000886501">
    <property type="component" value="Unassembled WGS sequence"/>
</dbReference>
<gene>
    <name evidence="1" type="ORF">BDM02DRAFT_881171</name>
</gene>
<comment type="caution">
    <text evidence="1">The sequence shown here is derived from an EMBL/GenBank/DDBJ whole genome shotgun (WGS) entry which is preliminary data.</text>
</comment>
<dbReference type="EMBL" id="MU118124">
    <property type="protein sequence ID" value="KAF9644700.1"/>
    <property type="molecule type" value="Genomic_DNA"/>
</dbReference>
<evidence type="ECO:0000313" key="1">
    <source>
        <dbReference type="EMBL" id="KAF9644700.1"/>
    </source>
</evidence>
<evidence type="ECO:0000313" key="2">
    <source>
        <dbReference type="Proteomes" id="UP000886501"/>
    </source>
</evidence>
<sequence length="107" mass="11377">MMGTRARIWLTMILLGYPFWAIGVSTCSFAAGLLVAASFSESNLIRYGGYVLVGLPLSCAFAFAWILTIKTNVMINPVDAEKVQGSSVDCGLVYTDTGKNEASTAGN</sequence>
<protein>
    <submittedName>
        <fullName evidence="1">Uncharacterized protein</fullName>
    </submittedName>
</protein>
<name>A0ACB6Z5P2_THEGA</name>
<reference evidence="1" key="2">
    <citation type="journal article" date="2020" name="Nat. Commun.">
        <title>Large-scale genome sequencing of mycorrhizal fungi provides insights into the early evolution of symbiotic traits.</title>
        <authorList>
            <person name="Miyauchi S."/>
            <person name="Kiss E."/>
            <person name="Kuo A."/>
            <person name="Drula E."/>
            <person name="Kohler A."/>
            <person name="Sanchez-Garcia M."/>
            <person name="Morin E."/>
            <person name="Andreopoulos B."/>
            <person name="Barry K.W."/>
            <person name="Bonito G."/>
            <person name="Buee M."/>
            <person name="Carver A."/>
            <person name="Chen C."/>
            <person name="Cichocki N."/>
            <person name="Clum A."/>
            <person name="Culley D."/>
            <person name="Crous P.W."/>
            <person name="Fauchery L."/>
            <person name="Girlanda M."/>
            <person name="Hayes R.D."/>
            <person name="Keri Z."/>
            <person name="LaButti K."/>
            <person name="Lipzen A."/>
            <person name="Lombard V."/>
            <person name="Magnuson J."/>
            <person name="Maillard F."/>
            <person name="Murat C."/>
            <person name="Nolan M."/>
            <person name="Ohm R.A."/>
            <person name="Pangilinan J."/>
            <person name="Pereira M.F."/>
            <person name="Perotto S."/>
            <person name="Peter M."/>
            <person name="Pfister S."/>
            <person name="Riley R."/>
            <person name="Sitrit Y."/>
            <person name="Stielow J.B."/>
            <person name="Szollosi G."/>
            <person name="Zifcakova L."/>
            <person name="Stursova M."/>
            <person name="Spatafora J.W."/>
            <person name="Tedersoo L."/>
            <person name="Vaario L.M."/>
            <person name="Yamada A."/>
            <person name="Yan M."/>
            <person name="Wang P."/>
            <person name="Xu J."/>
            <person name="Bruns T."/>
            <person name="Baldrian P."/>
            <person name="Vilgalys R."/>
            <person name="Dunand C."/>
            <person name="Henrissat B."/>
            <person name="Grigoriev I.V."/>
            <person name="Hibbett D."/>
            <person name="Nagy L.G."/>
            <person name="Martin F.M."/>
        </authorList>
    </citation>
    <scope>NUCLEOTIDE SEQUENCE</scope>
    <source>
        <strain evidence="1">P2</strain>
    </source>
</reference>
<organism evidence="1 2">
    <name type="scientific">Thelephora ganbajun</name>
    <name type="common">Ganba fungus</name>
    <dbReference type="NCBI Taxonomy" id="370292"/>
    <lineage>
        <taxon>Eukaryota</taxon>
        <taxon>Fungi</taxon>
        <taxon>Dikarya</taxon>
        <taxon>Basidiomycota</taxon>
        <taxon>Agaricomycotina</taxon>
        <taxon>Agaricomycetes</taxon>
        <taxon>Thelephorales</taxon>
        <taxon>Thelephoraceae</taxon>
        <taxon>Thelephora</taxon>
    </lineage>
</organism>
<accession>A0ACB6Z5P2</accession>
<reference evidence="1" key="1">
    <citation type="submission" date="2019-10" db="EMBL/GenBank/DDBJ databases">
        <authorList>
            <consortium name="DOE Joint Genome Institute"/>
            <person name="Kuo A."/>
            <person name="Miyauchi S."/>
            <person name="Kiss E."/>
            <person name="Drula E."/>
            <person name="Kohler A."/>
            <person name="Sanchez-Garcia M."/>
            <person name="Andreopoulos B."/>
            <person name="Barry K.W."/>
            <person name="Bonito G."/>
            <person name="Buee M."/>
            <person name="Carver A."/>
            <person name="Chen C."/>
            <person name="Cichocki N."/>
            <person name="Clum A."/>
            <person name="Culley D."/>
            <person name="Crous P.W."/>
            <person name="Fauchery L."/>
            <person name="Girlanda M."/>
            <person name="Hayes R."/>
            <person name="Keri Z."/>
            <person name="Labutti K."/>
            <person name="Lipzen A."/>
            <person name="Lombard V."/>
            <person name="Magnuson J."/>
            <person name="Maillard F."/>
            <person name="Morin E."/>
            <person name="Murat C."/>
            <person name="Nolan M."/>
            <person name="Ohm R."/>
            <person name="Pangilinan J."/>
            <person name="Pereira M."/>
            <person name="Perotto S."/>
            <person name="Peter M."/>
            <person name="Riley R."/>
            <person name="Sitrit Y."/>
            <person name="Stielow B."/>
            <person name="Szollosi G."/>
            <person name="Zifcakova L."/>
            <person name="Stursova M."/>
            <person name="Spatafora J.W."/>
            <person name="Tedersoo L."/>
            <person name="Vaario L.-M."/>
            <person name="Yamada A."/>
            <person name="Yan M."/>
            <person name="Wang P."/>
            <person name="Xu J."/>
            <person name="Bruns T."/>
            <person name="Baldrian P."/>
            <person name="Vilgalys R."/>
            <person name="Henrissat B."/>
            <person name="Grigoriev I.V."/>
            <person name="Hibbett D."/>
            <person name="Nagy L.G."/>
            <person name="Martin F.M."/>
        </authorList>
    </citation>
    <scope>NUCLEOTIDE SEQUENCE</scope>
    <source>
        <strain evidence="1">P2</strain>
    </source>
</reference>
<keyword evidence="2" id="KW-1185">Reference proteome</keyword>